<comment type="caution">
    <text evidence="2">The sequence shown here is derived from an EMBL/GenBank/DDBJ whole genome shotgun (WGS) entry which is preliminary data.</text>
</comment>
<dbReference type="Pfam" id="PF10095">
    <property type="entry name" value="DUF2333"/>
    <property type="match status" value="1"/>
</dbReference>
<dbReference type="STRING" id="1111735.GCA_000428045_02424"/>
<dbReference type="EMBL" id="PKUN01000001">
    <property type="protein sequence ID" value="PLX63685.1"/>
    <property type="molecule type" value="Genomic_DNA"/>
</dbReference>
<gene>
    <name evidence="2" type="ORF">C0630_01860</name>
</gene>
<keyword evidence="1" id="KW-0472">Membrane</keyword>
<sequence>MSSHWTTIYTELKPVKNFLTALVAKLGHLVRRISRLYHPQTIREKGLLWSSGLGAVTVIIIMYAFSVYWSLEPDPFDIQENTRQELAGAEFVTGAHTTAALIRVMETLLNKPGGYLSNDIMPPSVLLDNIPNWEFGALVQSRDLARALRNDISRSQSQSTENKDLSIAEPQFNFSNDSWILPSTEGEYEEGVKALRRYLAGLAKSNVQNTQFYARADNLRVWLSVVEKRLGSLSQRLSASVGQERINTDLAGDPDAAQSTQTASQLEVHTPWLEIDDVFYEARGSTWALVHFLRAVELDFREILMKKNALVSLRQIIRELEATQQPVMSPMVLNGGGFGIVTNYSLVMASYISRANAAVIDLRNLMSEG</sequence>
<dbReference type="InterPro" id="IPR016936">
    <property type="entry name" value="UCP029693"/>
</dbReference>
<evidence type="ECO:0000313" key="2">
    <source>
        <dbReference type="EMBL" id="PLX63685.1"/>
    </source>
</evidence>
<keyword evidence="1" id="KW-1133">Transmembrane helix</keyword>
<dbReference type="PIRSF" id="PIRSF029693">
    <property type="entry name" value="UCP029693"/>
    <property type="match status" value="1"/>
</dbReference>
<reference evidence="2 3" key="1">
    <citation type="submission" date="2017-11" db="EMBL/GenBank/DDBJ databases">
        <title>Genome-resolved metagenomics identifies genetic mobility, metabolic interactions, and unexpected diversity in perchlorate-reducing communities.</title>
        <authorList>
            <person name="Barnum T.P."/>
            <person name="Figueroa I.A."/>
            <person name="Carlstrom C.I."/>
            <person name="Lucas L.N."/>
            <person name="Engelbrektson A.L."/>
            <person name="Coates J.D."/>
        </authorList>
    </citation>
    <scope>NUCLEOTIDE SEQUENCE [LARGE SCALE GENOMIC DNA]</scope>
    <source>
        <strain evidence="2">BM301</strain>
    </source>
</reference>
<dbReference type="AlphaFoldDB" id="A0A2N6D1X2"/>
<name>A0A2N6D1X2_9GAMM</name>
<organism evidence="2 3">
    <name type="scientific">Sedimenticola selenatireducens</name>
    <dbReference type="NCBI Taxonomy" id="191960"/>
    <lineage>
        <taxon>Bacteria</taxon>
        <taxon>Pseudomonadati</taxon>
        <taxon>Pseudomonadota</taxon>
        <taxon>Gammaproteobacteria</taxon>
        <taxon>Chromatiales</taxon>
        <taxon>Sedimenticolaceae</taxon>
        <taxon>Sedimenticola</taxon>
    </lineage>
</organism>
<accession>A0A2N6D1X2</accession>
<proteinExistence type="predicted"/>
<keyword evidence="1" id="KW-0812">Transmembrane</keyword>
<protein>
    <submittedName>
        <fullName evidence="2">DUF2333 domain-containing protein</fullName>
    </submittedName>
</protein>
<evidence type="ECO:0000256" key="1">
    <source>
        <dbReference type="SAM" id="Phobius"/>
    </source>
</evidence>
<evidence type="ECO:0000313" key="3">
    <source>
        <dbReference type="Proteomes" id="UP000235015"/>
    </source>
</evidence>
<dbReference type="Proteomes" id="UP000235015">
    <property type="component" value="Unassembled WGS sequence"/>
</dbReference>
<feature type="transmembrane region" description="Helical" evidence="1">
    <location>
        <begin position="47"/>
        <end position="71"/>
    </location>
</feature>